<accession>Q49861</accession>
<proteinExistence type="predicted"/>
<protein>
    <submittedName>
        <fullName evidence="1">B229_C2_185</fullName>
    </submittedName>
</protein>
<sequence>MFRCSISSNIAAGFYSLSTSWQVGLAYVAGQIRAAAYRAEAYWNNPLHLRRRQHRRKERRIFQQHADMWRLLRIVGVHAASSRSAAHLPDVVTPASE</sequence>
<reference evidence="1" key="2">
    <citation type="submission" date="1994-03" db="EMBL/GenBank/DDBJ databases">
        <authorList>
            <person name="Robison K."/>
        </authorList>
    </citation>
    <scope>NUCLEOTIDE SEQUENCE</scope>
</reference>
<reference evidence="1" key="1">
    <citation type="submission" date="1994-01" db="EMBL/GenBank/DDBJ databases">
        <authorList>
            <person name="Smith D.R."/>
        </authorList>
    </citation>
    <scope>NUCLEOTIDE SEQUENCE</scope>
</reference>
<dbReference type="PIR" id="S72981">
    <property type="entry name" value="S72981"/>
</dbReference>
<dbReference type="AlphaFoldDB" id="Q49861"/>
<organism evidence="1">
    <name type="scientific">Mycobacterium leprae</name>
    <dbReference type="NCBI Taxonomy" id="1769"/>
    <lineage>
        <taxon>Bacteria</taxon>
        <taxon>Bacillati</taxon>
        <taxon>Actinomycetota</taxon>
        <taxon>Actinomycetes</taxon>
        <taxon>Mycobacteriales</taxon>
        <taxon>Mycobacteriaceae</taxon>
        <taxon>Mycobacterium</taxon>
    </lineage>
</organism>
<dbReference type="EMBL" id="U00020">
    <property type="protein sequence ID" value="AAA17295.1"/>
    <property type="molecule type" value="Genomic_DNA"/>
</dbReference>
<evidence type="ECO:0000313" key="1">
    <source>
        <dbReference type="EMBL" id="AAA17295.1"/>
    </source>
</evidence>
<name>Q49861_MYCLR</name>